<organism evidence="1 2">
    <name type="scientific">Candidatus Tagabacteria bacterium RIFCSPLOWO2_01_FULL_42_9</name>
    <dbReference type="NCBI Taxonomy" id="1802296"/>
    <lineage>
        <taxon>Bacteria</taxon>
        <taxon>Candidatus Tagaibacteriota</taxon>
    </lineage>
</organism>
<reference evidence="1 2" key="1">
    <citation type="journal article" date="2016" name="Nat. Commun.">
        <title>Thousands of microbial genomes shed light on interconnected biogeochemical processes in an aquifer system.</title>
        <authorList>
            <person name="Anantharaman K."/>
            <person name="Brown C.T."/>
            <person name="Hug L.A."/>
            <person name="Sharon I."/>
            <person name="Castelle C.J."/>
            <person name="Probst A.J."/>
            <person name="Thomas B.C."/>
            <person name="Singh A."/>
            <person name="Wilkins M.J."/>
            <person name="Karaoz U."/>
            <person name="Brodie E.L."/>
            <person name="Williams K.H."/>
            <person name="Hubbard S.S."/>
            <person name="Banfield J.F."/>
        </authorList>
    </citation>
    <scope>NUCLEOTIDE SEQUENCE [LARGE SCALE GENOMIC DNA]</scope>
</reference>
<dbReference type="EMBL" id="MHRA01000005">
    <property type="protein sequence ID" value="OHA16039.1"/>
    <property type="molecule type" value="Genomic_DNA"/>
</dbReference>
<protein>
    <submittedName>
        <fullName evidence="1">Uncharacterized protein</fullName>
    </submittedName>
</protein>
<accession>A0A1G2LYW4</accession>
<proteinExistence type="predicted"/>
<dbReference type="Proteomes" id="UP000178116">
    <property type="component" value="Unassembled WGS sequence"/>
</dbReference>
<name>A0A1G2LYW4_9BACT</name>
<evidence type="ECO:0000313" key="1">
    <source>
        <dbReference type="EMBL" id="OHA16039.1"/>
    </source>
</evidence>
<sequence length="304" mass="33363">MISANYKKTLALIGITAILAPGIFFAFPRKAKALVPVIDAAVGASTAATAVSTGALVKKEYILDGLLTALAKPLLRALTDSIVQWIRSGFQGQPLFITNFETHLADAADQATGRFMKEYLSPESYNLLCSPWRFQTQLLLKRVSTRLQRQRCTLNTVLANAENGITFGAALRRGSWEDWMGVALNPQNNPHGALLSQYNKLLGEQNKAKDKAKTESVSNQGFLSMRECVEYYPLTAEESFYLAEPVCKRYENSSPGKWIQTQLSSATGIDFHEIALADEINEIIGALVSSMLSTVLQGGVLRLR</sequence>
<dbReference type="AlphaFoldDB" id="A0A1G2LYW4"/>
<evidence type="ECO:0000313" key="2">
    <source>
        <dbReference type="Proteomes" id="UP000178116"/>
    </source>
</evidence>
<comment type="caution">
    <text evidence="1">The sequence shown here is derived from an EMBL/GenBank/DDBJ whole genome shotgun (WGS) entry which is preliminary data.</text>
</comment>
<gene>
    <name evidence="1" type="ORF">A3A10_02470</name>
</gene>